<dbReference type="SUPFAM" id="SSF140500">
    <property type="entry name" value="BAS1536-like"/>
    <property type="match status" value="1"/>
</dbReference>
<name>A0A3D8WUD4_PRIMG</name>
<dbReference type="AlphaFoldDB" id="A0A3D8WUD4"/>
<comment type="caution">
    <text evidence="1">The sequence shown here is derived from an EMBL/GenBank/DDBJ whole genome shotgun (WGS) entry which is preliminary data.</text>
</comment>
<protein>
    <submittedName>
        <fullName evidence="1">Spo0E family sporulation regulatory protein-aspartic acid phosphatase</fullName>
    </submittedName>
</protein>
<dbReference type="Proteomes" id="UP000256519">
    <property type="component" value="Unassembled WGS sequence"/>
</dbReference>
<evidence type="ECO:0000313" key="2">
    <source>
        <dbReference type="Proteomes" id="UP000256519"/>
    </source>
</evidence>
<gene>
    <name evidence="1" type="ORF">C3744_28195</name>
</gene>
<dbReference type="EMBL" id="PQWM01000058">
    <property type="protein sequence ID" value="RDZ07011.1"/>
    <property type="molecule type" value="Genomic_DNA"/>
</dbReference>
<dbReference type="InterPro" id="IPR037208">
    <property type="entry name" value="Spo0E-like_sf"/>
</dbReference>
<proteinExistence type="predicted"/>
<dbReference type="InterPro" id="IPR018540">
    <property type="entry name" value="Spo0E-like"/>
</dbReference>
<dbReference type="GO" id="GO:0043937">
    <property type="term" value="P:regulation of sporulation"/>
    <property type="evidence" value="ECO:0007669"/>
    <property type="project" value="InterPro"/>
</dbReference>
<dbReference type="Pfam" id="PF09388">
    <property type="entry name" value="SpoOE-like"/>
    <property type="match status" value="1"/>
</dbReference>
<accession>A0A3D8WUD4</accession>
<organism evidence="1 2">
    <name type="scientific">Priestia megaterium</name>
    <name type="common">Bacillus megaterium</name>
    <dbReference type="NCBI Taxonomy" id="1404"/>
    <lineage>
        <taxon>Bacteria</taxon>
        <taxon>Bacillati</taxon>
        <taxon>Bacillota</taxon>
        <taxon>Bacilli</taxon>
        <taxon>Bacillales</taxon>
        <taxon>Bacillaceae</taxon>
        <taxon>Priestia</taxon>
    </lineage>
</organism>
<dbReference type="Gene3D" id="4.10.280.10">
    <property type="entry name" value="Helix-loop-helix DNA-binding domain"/>
    <property type="match status" value="1"/>
</dbReference>
<dbReference type="InterPro" id="IPR036638">
    <property type="entry name" value="HLH_DNA-bd_sf"/>
</dbReference>
<sequence>MQEDKGVLKQTLLIEIEKAKENMIQVAREEGITSESTLQVSQSIDQLLNELHKVSLTK</sequence>
<evidence type="ECO:0000313" key="1">
    <source>
        <dbReference type="EMBL" id="RDZ07011.1"/>
    </source>
</evidence>
<reference evidence="1" key="1">
    <citation type="journal article" date="2018" name="Appl. Environ. Microbiol.">
        <title>Antimicrobial susceptibility testing and tentative epidemiological cut-off values of five Bacillus species relevant for use as animal feed additives or for plant protection.</title>
        <authorList>
            <person name="Agerso Y."/>
            <person name="Stuer-Lauridsen B."/>
            <person name="Bjerre K."/>
            <person name="Jensen M.G."/>
            <person name="Johansen E."/>
            <person name="Bennedsen M."/>
            <person name="Brockmann E."/>
            <person name="Nielsen B."/>
        </authorList>
    </citation>
    <scope>NUCLEOTIDE SEQUENCE [LARGE SCALE GENOMIC DNA]</scope>
    <source>
        <strain evidence="1">CHCC20162</strain>
    </source>
</reference>
<dbReference type="GO" id="GO:0046983">
    <property type="term" value="F:protein dimerization activity"/>
    <property type="evidence" value="ECO:0007669"/>
    <property type="project" value="InterPro"/>
</dbReference>
<dbReference type="RefSeq" id="WP_116078604.1">
    <property type="nucleotide sequence ID" value="NZ_CP187632.1"/>
</dbReference>